<dbReference type="Gene3D" id="3.30.200.20">
    <property type="entry name" value="Phosphorylase Kinase, domain 1"/>
    <property type="match status" value="1"/>
</dbReference>
<dbReference type="Proteomes" id="UP000887574">
    <property type="component" value="Unplaced"/>
</dbReference>
<dbReference type="WBParaSite" id="jg13965">
    <property type="protein sequence ID" value="jg13965"/>
    <property type="gene ID" value="jg13965"/>
</dbReference>
<keyword evidence="6" id="KW-1185">Reference proteome</keyword>
<comment type="similarity">
    <text evidence="4">Belongs to the protein kinase superfamily.</text>
</comment>
<dbReference type="Gene3D" id="1.10.510.10">
    <property type="entry name" value="Transferase(Phosphotransferase) domain 1"/>
    <property type="match status" value="1"/>
</dbReference>
<dbReference type="AlphaFoldDB" id="A0A915CZR5"/>
<dbReference type="InterPro" id="IPR008271">
    <property type="entry name" value="Ser/Thr_kinase_AS"/>
</dbReference>
<name>A0A915CZR5_9BILA</name>
<protein>
    <submittedName>
        <fullName evidence="7">Protein kinase domain-containing protein</fullName>
    </submittedName>
</protein>
<keyword evidence="1 3" id="KW-0547">Nucleotide-binding</keyword>
<dbReference type="PROSITE" id="PS00107">
    <property type="entry name" value="PROTEIN_KINASE_ATP"/>
    <property type="match status" value="1"/>
</dbReference>
<feature type="domain" description="Protein kinase" evidence="5">
    <location>
        <begin position="40"/>
        <end position="268"/>
    </location>
</feature>
<keyword evidence="4" id="KW-0418">Kinase</keyword>
<keyword evidence="4" id="KW-0808">Transferase</keyword>
<evidence type="ECO:0000313" key="6">
    <source>
        <dbReference type="Proteomes" id="UP000887574"/>
    </source>
</evidence>
<dbReference type="PANTHER" id="PTHR46538:SF3">
    <property type="entry name" value="PROTEIN KINASE DOMAIN-CONTAINING PROTEIN"/>
    <property type="match status" value="1"/>
</dbReference>
<keyword evidence="4" id="KW-0723">Serine/threonine-protein kinase</keyword>
<sequence length="268" mass="30449">MPLLEKFKSLFRGQRSTPKMNKQRLLPENLEVEIDPNCLWDILDEIGDGAFGKVKKVCCKQDPTVFAAIKTIDVDHTQDLDDLLVEIEILSQCKHDNLVRLLACYLFGDKLSMALEFCGEEQGVCAALQYLHEKLIIHRDLKASNILLTSDACVKLADFGISAVMKHERDGRLSFIGTPYWMAPEVMRCETDKSQPYDCSADIWSLGITLIEMAQMDPPNHQMSPLRVIIKVQMSEAPTERYTVTKLLMHPFVKDAVDNRPLLNVLRN</sequence>
<evidence type="ECO:0000256" key="3">
    <source>
        <dbReference type="PROSITE-ProRule" id="PRU10141"/>
    </source>
</evidence>
<evidence type="ECO:0000256" key="1">
    <source>
        <dbReference type="ARBA" id="ARBA00022741"/>
    </source>
</evidence>
<reference evidence="7" key="1">
    <citation type="submission" date="2022-11" db="UniProtKB">
        <authorList>
            <consortium name="WormBaseParasite"/>
        </authorList>
    </citation>
    <scope>IDENTIFICATION</scope>
</reference>
<dbReference type="PROSITE" id="PS00108">
    <property type="entry name" value="PROTEIN_KINASE_ST"/>
    <property type="match status" value="1"/>
</dbReference>
<dbReference type="GO" id="GO:0004674">
    <property type="term" value="F:protein serine/threonine kinase activity"/>
    <property type="evidence" value="ECO:0007669"/>
    <property type="project" value="UniProtKB-KW"/>
</dbReference>
<dbReference type="Pfam" id="PF00069">
    <property type="entry name" value="Pkinase"/>
    <property type="match status" value="2"/>
</dbReference>
<dbReference type="GO" id="GO:0005524">
    <property type="term" value="F:ATP binding"/>
    <property type="evidence" value="ECO:0007669"/>
    <property type="project" value="UniProtKB-UniRule"/>
</dbReference>
<dbReference type="InterPro" id="IPR000719">
    <property type="entry name" value="Prot_kinase_dom"/>
</dbReference>
<evidence type="ECO:0000259" key="5">
    <source>
        <dbReference type="PROSITE" id="PS50011"/>
    </source>
</evidence>
<evidence type="ECO:0000256" key="4">
    <source>
        <dbReference type="RuleBase" id="RU000304"/>
    </source>
</evidence>
<dbReference type="SUPFAM" id="SSF56112">
    <property type="entry name" value="Protein kinase-like (PK-like)"/>
    <property type="match status" value="1"/>
</dbReference>
<proteinExistence type="inferred from homology"/>
<accession>A0A915CZR5</accession>
<evidence type="ECO:0000313" key="7">
    <source>
        <dbReference type="WBParaSite" id="jg13965"/>
    </source>
</evidence>
<dbReference type="PANTHER" id="PTHR46538">
    <property type="entry name" value="PROTEIN KINASE DOMAIN-CONTAINING PROTEIN"/>
    <property type="match status" value="1"/>
</dbReference>
<keyword evidence="2 3" id="KW-0067">ATP-binding</keyword>
<organism evidence="6 7">
    <name type="scientific">Ditylenchus dipsaci</name>
    <dbReference type="NCBI Taxonomy" id="166011"/>
    <lineage>
        <taxon>Eukaryota</taxon>
        <taxon>Metazoa</taxon>
        <taxon>Ecdysozoa</taxon>
        <taxon>Nematoda</taxon>
        <taxon>Chromadorea</taxon>
        <taxon>Rhabditida</taxon>
        <taxon>Tylenchina</taxon>
        <taxon>Tylenchomorpha</taxon>
        <taxon>Sphaerularioidea</taxon>
        <taxon>Anguinidae</taxon>
        <taxon>Anguininae</taxon>
        <taxon>Ditylenchus</taxon>
    </lineage>
</organism>
<dbReference type="InterPro" id="IPR011009">
    <property type="entry name" value="Kinase-like_dom_sf"/>
</dbReference>
<dbReference type="InterPro" id="IPR017441">
    <property type="entry name" value="Protein_kinase_ATP_BS"/>
</dbReference>
<evidence type="ECO:0000256" key="2">
    <source>
        <dbReference type="ARBA" id="ARBA00022840"/>
    </source>
</evidence>
<feature type="binding site" evidence="3">
    <location>
        <position position="70"/>
    </location>
    <ligand>
        <name>ATP</name>
        <dbReference type="ChEBI" id="CHEBI:30616"/>
    </ligand>
</feature>
<dbReference type="InterPro" id="IPR051585">
    <property type="entry name" value="STE20_Ser/Thr_Kinases"/>
</dbReference>
<dbReference type="PIRSF" id="PIRSF000654">
    <property type="entry name" value="Integrin-linked_kinase"/>
    <property type="match status" value="1"/>
</dbReference>
<dbReference type="PROSITE" id="PS50011">
    <property type="entry name" value="PROTEIN_KINASE_DOM"/>
    <property type="match status" value="1"/>
</dbReference>
<dbReference type="SMART" id="SM00220">
    <property type="entry name" value="S_TKc"/>
    <property type="match status" value="1"/>
</dbReference>